<organism evidence="14 15">
    <name type="scientific">Deinococcus radiopugnans</name>
    <dbReference type="NCBI Taxonomy" id="57497"/>
    <lineage>
        <taxon>Bacteria</taxon>
        <taxon>Thermotogati</taxon>
        <taxon>Deinococcota</taxon>
        <taxon>Deinococci</taxon>
        <taxon>Deinococcales</taxon>
        <taxon>Deinococcaceae</taxon>
        <taxon>Deinococcus</taxon>
    </lineage>
</organism>
<evidence type="ECO:0000256" key="1">
    <source>
        <dbReference type="ARBA" id="ARBA00000032"/>
    </source>
</evidence>
<dbReference type="STRING" id="1182571.QR90_09775"/>
<dbReference type="EMBL" id="CP010028">
    <property type="protein sequence ID" value="AIZ45326.1"/>
    <property type="molecule type" value="Genomic_DNA"/>
</dbReference>
<evidence type="ECO:0000256" key="5">
    <source>
        <dbReference type="ARBA" id="ARBA00011881"/>
    </source>
</evidence>
<reference evidence="15" key="1">
    <citation type="submission" date="2014-11" db="EMBL/GenBank/DDBJ databases">
        <title>Hymenobacter sp. DG25B genome submission.</title>
        <authorList>
            <person name="Jung H.-Y."/>
            <person name="Kim M.K."/>
            <person name="Srinivasan S."/>
            <person name="Lim S."/>
        </authorList>
    </citation>
    <scope>NUCLEOTIDE SEQUENCE [LARGE SCALE GENOMIC DNA]</scope>
    <source>
        <strain evidence="15">DY59</strain>
    </source>
</reference>
<keyword evidence="11" id="KW-0378">Hydrolase</keyword>
<dbReference type="Gene3D" id="3.40.50.1000">
    <property type="entry name" value="HAD superfamily/HAD-like"/>
    <property type="match status" value="1"/>
</dbReference>
<keyword evidence="8" id="KW-0479">Metal-binding</keyword>
<evidence type="ECO:0000256" key="10">
    <source>
        <dbReference type="ARBA" id="ARBA00022764"/>
    </source>
</evidence>
<evidence type="ECO:0000313" key="15">
    <source>
        <dbReference type="Proteomes" id="UP000030634"/>
    </source>
</evidence>
<dbReference type="RefSeq" id="WP_039684188.1">
    <property type="nucleotide sequence ID" value="NZ_CP010028.1"/>
</dbReference>
<keyword evidence="9 13" id="KW-0732">Signal</keyword>
<evidence type="ECO:0000313" key="14">
    <source>
        <dbReference type="EMBL" id="AIZ45326.1"/>
    </source>
</evidence>
<dbReference type="InterPro" id="IPR010025">
    <property type="entry name" value="HAD-SF_ppase_IIIB_AphA"/>
</dbReference>
<dbReference type="GO" id="GO:0046872">
    <property type="term" value="F:metal ion binding"/>
    <property type="evidence" value="ECO:0007669"/>
    <property type="project" value="UniProtKB-KW"/>
</dbReference>
<dbReference type="SFLD" id="SFLDS00003">
    <property type="entry name" value="Haloacid_Dehalogenase"/>
    <property type="match status" value="1"/>
</dbReference>
<dbReference type="KEGG" id="dsw:QR90_09775"/>
<accession>A0A0A7KGP9</accession>
<name>A0A0A7KGP9_9DEIO</name>
<sequence length="240" mass="26511">MKRTLSALALLALTFAGAQTAPAPTLAPNPANKALNISGRSLQTPDSIRWVTVDEIRASLPDRPINVSFDIDDTVLSTSGCFWWGQQTFSPGSNDYLKKQLFWDAVNGCDRFSIPKDSARALIKMHQDRNDQIFFITGRTAPRQMELLTPLLVKTFGSKNMHFVNFSGGIPHDTQYDKTPFLKALNIDLHYGDSDNDITAAMEAGPNVRAIRVIRAANSTNLPMPAVGSFNEEVLRDSAW</sequence>
<dbReference type="SFLD" id="SFLDG01127">
    <property type="entry name" value="C1.3:_Acid_Phosphatase_Like"/>
    <property type="match status" value="1"/>
</dbReference>
<keyword evidence="12" id="KW-0460">Magnesium</keyword>
<protein>
    <recommendedName>
        <fullName evidence="7">Class B acid phosphatase</fullName>
        <ecNumber evidence="6">3.1.3.2</ecNumber>
    </recommendedName>
</protein>
<proteinExistence type="inferred from homology"/>
<dbReference type="Proteomes" id="UP000030634">
    <property type="component" value="Chromosome"/>
</dbReference>
<keyword evidence="10" id="KW-0574">Periplasm</keyword>
<evidence type="ECO:0000256" key="13">
    <source>
        <dbReference type="SAM" id="SignalP"/>
    </source>
</evidence>
<evidence type="ECO:0000256" key="8">
    <source>
        <dbReference type="ARBA" id="ARBA00022723"/>
    </source>
</evidence>
<dbReference type="HOGENOM" id="CLU_081496_0_0_0"/>
<evidence type="ECO:0000256" key="6">
    <source>
        <dbReference type="ARBA" id="ARBA00012646"/>
    </source>
</evidence>
<evidence type="ECO:0000256" key="4">
    <source>
        <dbReference type="ARBA" id="ARBA00007752"/>
    </source>
</evidence>
<gene>
    <name evidence="14" type="ORF">QR90_09775</name>
</gene>
<evidence type="ECO:0000256" key="12">
    <source>
        <dbReference type="ARBA" id="ARBA00022842"/>
    </source>
</evidence>
<dbReference type="AlphaFoldDB" id="A0A0A7KGP9"/>
<dbReference type="GO" id="GO:0030288">
    <property type="term" value="C:outer membrane-bounded periplasmic space"/>
    <property type="evidence" value="ECO:0007669"/>
    <property type="project" value="InterPro"/>
</dbReference>
<dbReference type="NCBIfam" id="TIGR01672">
    <property type="entry name" value="AphA"/>
    <property type="match status" value="1"/>
</dbReference>
<evidence type="ECO:0000256" key="11">
    <source>
        <dbReference type="ARBA" id="ARBA00022801"/>
    </source>
</evidence>
<dbReference type="InterPro" id="IPR005519">
    <property type="entry name" value="Acid_phosphat_B-like"/>
</dbReference>
<comment type="cofactor">
    <cofactor evidence="2">
        <name>Mg(2+)</name>
        <dbReference type="ChEBI" id="CHEBI:18420"/>
    </cofactor>
</comment>
<dbReference type="Pfam" id="PF03767">
    <property type="entry name" value="Acid_phosphat_B"/>
    <property type="match status" value="1"/>
</dbReference>
<evidence type="ECO:0000256" key="3">
    <source>
        <dbReference type="ARBA" id="ARBA00004418"/>
    </source>
</evidence>
<comment type="subunit">
    <text evidence="5">Homotetramer.</text>
</comment>
<dbReference type="GO" id="GO:0003993">
    <property type="term" value="F:acid phosphatase activity"/>
    <property type="evidence" value="ECO:0007669"/>
    <property type="project" value="UniProtKB-EC"/>
</dbReference>
<evidence type="ECO:0000256" key="9">
    <source>
        <dbReference type="ARBA" id="ARBA00022729"/>
    </source>
</evidence>
<comment type="subcellular location">
    <subcellularLocation>
        <location evidence="3">Periplasm</location>
    </subcellularLocation>
</comment>
<comment type="similarity">
    <text evidence="4">Belongs to the class B bacterial acid phosphatase family.</text>
</comment>
<feature type="chain" id="PRO_5002040628" description="Class B acid phosphatase" evidence="13">
    <location>
        <begin position="21"/>
        <end position="240"/>
    </location>
</feature>
<dbReference type="InterPro" id="IPR036412">
    <property type="entry name" value="HAD-like_sf"/>
</dbReference>
<evidence type="ECO:0000256" key="7">
    <source>
        <dbReference type="ARBA" id="ARBA00022113"/>
    </source>
</evidence>
<feature type="signal peptide" evidence="13">
    <location>
        <begin position="1"/>
        <end position="20"/>
    </location>
</feature>
<evidence type="ECO:0000256" key="2">
    <source>
        <dbReference type="ARBA" id="ARBA00001946"/>
    </source>
</evidence>
<dbReference type="SUPFAM" id="SSF56784">
    <property type="entry name" value="HAD-like"/>
    <property type="match status" value="1"/>
</dbReference>
<dbReference type="InterPro" id="IPR023214">
    <property type="entry name" value="HAD_sf"/>
</dbReference>
<dbReference type="EC" id="3.1.3.2" evidence="6"/>
<comment type="catalytic activity">
    <reaction evidence="1">
        <text>a phosphate monoester + H2O = an alcohol + phosphate</text>
        <dbReference type="Rhea" id="RHEA:15017"/>
        <dbReference type="ChEBI" id="CHEBI:15377"/>
        <dbReference type="ChEBI" id="CHEBI:30879"/>
        <dbReference type="ChEBI" id="CHEBI:43474"/>
        <dbReference type="ChEBI" id="CHEBI:67140"/>
        <dbReference type="EC" id="3.1.3.2"/>
    </reaction>
</comment>